<evidence type="ECO:0000313" key="2">
    <source>
        <dbReference type="Proteomes" id="UP000324327"/>
    </source>
</evidence>
<dbReference type="EMBL" id="VSTF01000003">
    <property type="protein sequence ID" value="TYL60889.1"/>
    <property type="molecule type" value="Genomic_DNA"/>
</dbReference>
<dbReference type="Proteomes" id="UP000324327">
    <property type="component" value="Unassembled WGS sequence"/>
</dbReference>
<accession>A0A5S4VRF2</accession>
<gene>
    <name evidence="1" type="ORF">FYL31_04500</name>
</gene>
<dbReference type="AlphaFoldDB" id="A0A5S4VRF2"/>
<proteinExistence type="predicted"/>
<name>A0A5S4VRF2_9FIRM</name>
<comment type="caution">
    <text evidence="1">The sequence shown here is derived from an EMBL/GenBank/DDBJ whole genome shotgun (WGS) entry which is preliminary data.</text>
</comment>
<sequence length="73" mass="8431">MSGVKEERSISLLLRLDLEFLESTPKTLINSLHATARNFDTPSYWTLTNNKRLQRNLGILTPMEKHENYLQAA</sequence>
<reference evidence="1 2" key="2">
    <citation type="submission" date="2019-09" db="EMBL/GenBank/DDBJ databases">
        <title>Strain-level analysis of Eubacterium rectale using genomes from metagenomes.</title>
        <authorList>
            <person name="Karcher N."/>
            <person name="Segata N."/>
        </authorList>
    </citation>
    <scope>NUCLEOTIDE SEQUENCE [LARGE SCALE GENOMIC DNA]</scope>
    <source>
        <strain evidence="1 2">T3WBe13</strain>
    </source>
</reference>
<evidence type="ECO:0000313" key="1">
    <source>
        <dbReference type="EMBL" id="TYL60889.1"/>
    </source>
</evidence>
<protein>
    <submittedName>
        <fullName evidence="1">Uncharacterized protein</fullName>
    </submittedName>
</protein>
<organism evidence="1 2">
    <name type="scientific">Agathobacter rectalis</name>
    <dbReference type="NCBI Taxonomy" id="39491"/>
    <lineage>
        <taxon>Bacteria</taxon>
        <taxon>Bacillati</taxon>
        <taxon>Bacillota</taxon>
        <taxon>Clostridia</taxon>
        <taxon>Lachnospirales</taxon>
        <taxon>Lachnospiraceae</taxon>
        <taxon>Agathobacter</taxon>
    </lineage>
</organism>
<reference evidence="1 2" key="1">
    <citation type="submission" date="2019-08" db="EMBL/GenBank/DDBJ databases">
        <authorList>
            <person name="Duncan S."/>
            <person name="Walker A."/>
        </authorList>
    </citation>
    <scope>NUCLEOTIDE SEQUENCE [LARGE SCALE GENOMIC DNA]</scope>
    <source>
        <strain evidence="1 2">T3WBe13</strain>
    </source>
</reference>